<reference evidence="1 2" key="1">
    <citation type="submission" date="2022-10" db="EMBL/GenBank/DDBJ databases">
        <title>Janthinobacterium sp. hw3 Genome sequencing.</title>
        <authorList>
            <person name="Park S."/>
        </authorList>
    </citation>
    <scope>NUCLEOTIDE SEQUENCE [LARGE SCALE GENOMIC DNA]</scope>
    <source>
        <strain evidence="2">hw3</strain>
    </source>
</reference>
<proteinExistence type="predicted"/>
<sequence length="149" mass="16539">MSVIGQDVPMERPDADGRAAVFVPANGVKEDILLTIRKGAAIVGFANHDRTVTVYFESNRFDDPALAKWEHKARKAYDRLIDNAPTVSKLTAVPESFEQIGYINGKGITIRRMESLKRWLAYSEAMDTCPDSELVPRTVIAKVDNSTKA</sequence>
<accession>A0ABT5K3I4</accession>
<organism evidence="1 2">
    <name type="scientific">Janthinobacterium fluminis</name>
    <dbReference type="NCBI Taxonomy" id="2987524"/>
    <lineage>
        <taxon>Bacteria</taxon>
        <taxon>Pseudomonadati</taxon>
        <taxon>Pseudomonadota</taxon>
        <taxon>Betaproteobacteria</taxon>
        <taxon>Burkholderiales</taxon>
        <taxon>Oxalobacteraceae</taxon>
        <taxon>Janthinobacterium</taxon>
    </lineage>
</organism>
<name>A0ABT5K3I4_9BURK</name>
<keyword evidence="2" id="KW-1185">Reference proteome</keyword>
<evidence type="ECO:0000313" key="2">
    <source>
        <dbReference type="Proteomes" id="UP001221208"/>
    </source>
</evidence>
<protein>
    <submittedName>
        <fullName evidence="1">Uncharacterized protein</fullName>
    </submittedName>
</protein>
<dbReference type="Proteomes" id="UP001221208">
    <property type="component" value="Unassembled WGS sequence"/>
</dbReference>
<comment type="caution">
    <text evidence="1">The sequence shown here is derived from an EMBL/GenBank/DDBJ whole genome shotgun (WGS) entry which is preliminary data.</text>
</comment>
<dbReference type="RefSeq" id="WP_273671859.1">
    <property type="nucleotide sequence ID" value="NZ_JAQQXR010000005.1"/>
</dbReference>
<dbReference type="EMBL" id="JAQQXR010000005">
    <property type="protein sequence ID" value="MDC8758968.1"/>
    <property type="molecule type" value="Genomic_DNA"/>
</dbReference>
<gene>
    <name evidence="1" type="ORF">OIK44_15410</name>
</gene>
<evidence type="ECO:0000313" key="1">
    <source>
        <dbReference type="EMBL" id="MDC8758968.1"/>
    </source>
</evidence>